<evidence type="ECO:0000256" key="3">
    <source>
        <dbReference type="ARBA" id="ARBA00022679"/>
    </source>
</evidence>
<reference evidence="8" key="2">
    <citation type="submission" date="2021-05" db="EMBL/GenBank/DDBJ databases">
        <authorList>
            <person name="Pain A."/>
        </authorList>
    </citation>
    <scope>NUCLEOTIDE SEQUENCE</scope>
    <source>
        <strain evidence="8">1802A</strain>
    </source>
</reference>
<comment type="catalytic activity">
    <reaction evidence="5">
        <text>guanosine(9) in tRNA + S-adenosyl-L-methionine = N(1)-methylguanosine(9) in tRNA + S-adenosyl-L-homocysteine + H(+)</text>
        <dbReference type="Rhea" id="RHEA:43156"/>
        <dbReference type="Rhea" id="RHEA-COMP:10367"/>
        <dbReference type="Rhea" id="RHEA-COMP:10368"/>
        <dbReference type="ChEBI" id="CHEBI:15378"/>
        <dbReference type="ChEBI" id="CHEBI:57856"/>
        <dbReference type="ChEBI" id="CHEBI:59789"/>
        <dbReference type="ChEBI" id="CHEBI:73542"/>
        <dbReference type="ChEBI" id="CHEBI:74269"/>
        <dbReference type="EC" id="2.1.1.221"/>
    </reaction>
</comment>
<dbReference type="GO" id="GO:0002939">
    <property type="term" value="P:tRNA N1-guanine methylation"/>
    <property type="evidence" value="ECO:0007669"/>
    <property type="project" value="TreeGrafter"/>
</dbReference>
<organism evidence="8 9">
    <name type="scientific">Babesia divergens</name>
    <dbReference type="NCBI Taxonomy" id="32595"/>
    <lineage>
        <taxon>Eukaryota</taxon>
        <taxon>Sar</taxon>
        <taxon>Alveolata</taxon>
        <taxon>Apicomplexa</taxon>
        <taxon>Aconoidasida</taxon>
        <taxon>Piroplasmida</taxon>
        <taxon>Babesiidae</taxon>
        <taxon>Babesia</taxon>
    </lineage>
</organism>
<dbReference type="EMBL" id="JAHBMH010000073">
    <property type="protein sequence ID" value="KAK1932651.1"/>
    <property type="molecule type" value="Genomic_DNA"/>
</dbReference>
<evidence type="ECO:0000313" key="8">
    <source>
        <dbReference type="EMBL" id="KAK1932651.1"/>
    </source>
</evidence>
<keyword evidence="3" id="KW-0808">Transferase</keyword>
<dbReference type="Gene3D" id="3.40.1280.30">
    <property type="match status" value="1"/>
</dbReference>
<evidence type="ECO:0000259" key="7">
    <source>
        <dbReference type="PROSITE" id="PS51675"/>
    </source>
</evidence>
<proteinExistence type="predicted"/>
<evidence type="ECO:0000256" key="2">
    <source>
        <dbReference type="ARBA" id="ARBA00022603"/>
    </source>
</evidence>
<dbReference type="PANTHER" id="PTHR13563">
    <property type="entry name" value="TRNA (GUANINE-9-) METHYLTRANSFERASE"/>
    <property type="match status" value="1"/>
</dbReference>
<dbReference type="AlphaFoldDB" id="A0AAD9G6D0"/>
<dbReference type="InterPro" id="IPR007356">
    <property type="entry name" value="tRNA_m1G_MeTrfase_euk"/>
</dbReference>
<evidence type="ECO:0000256" key="1">
    <source>
        <dbReference type="ARBA" id="ARBA00012797"/>
    </source>
</evidence>
<comment type="caution">
    <text evidence="8">The sequence shown here is derived from an EMBL/GenBank/DDBJ whole genome shotgun (WGS) entry which is preliminary data.</text>
</comment>
<keyword evidence="4" id="KW-0949">S-adenosyl-L-methionine</keyword>
<feature type="compositionally biased region" description="Basic and acidic residues" evidence="6">
    <location>
        <begin position="1"/>
        <end position="15"/>
    </location>
</feature>
<keyword evidence="9" id="KW-1185">Reference proteome</keyword>
<sequence>MDEHSTKELGLDNKDGTASTTNVNEPLNIVKSDESLACLSKHEKKISFMGLCRQNCTVVIDCEYNCYENEKEAKSLANQLMQSYAFNRRAEKPVNLVICGIQEGSYLAQAFEKISGTSNWNCTLEYKSVEELFDTKDLTYLSADADDVLDDISPDGVYVIGGIVDRNRLKGIALNRSRYLGASSKRLPIREHVQLTHSHVLSITACVSIFLNYTLNRDWHKALVESIPKRKF</sequence>
<reference evidence="8" key="1">
    <citation type="journal article" date="2014" name="Nucleic Acids Res.">
        <title>The evolutionary dynamics of variant antigen genes in Babesia reveal a history of genomic innovation underlying host-parasite interaction.</title>
        <authorList>
            <person name="Jackson A.P."/>
            <person name="Otto T.D."/>
            <person name="Darby A."/>
            <person name="Ramaprasad A."/>
            <person name="Xia D."/>
            <person name="Echaide I.E."/>
            <person name="Farber M."/>
            <person name="Gahlot S."/>
            <person name="Gamble J."/>
            <person name="Gupta D."/>
            <person name="Gupta Y."/>
            <person name="Jackson L."/>
            <person name="Malandrin L."/>
            <person name="Malas T.B."/>
            <person name="Moussa E."/>
            <person name="Nair M."/>
            <person name="Reid A.J."/>
            <person name="Sanders M."/>
            <person name="Sharma J."/>
            <person name="Tracey A."/>
            <person name="Quail M.A."/>
            <person name="Weir W."/>
            <person name="Wastling J.M."/>
            <person name="Hall N."/>
            <person name="Willadsen P."/>
            <person name="Lingelbach K."/>
            <person name="Shiels B."/>
            <person name="Tait A."/>
            <person name="Berriman M."/>
            <person name="Allred D.R."/>
            <person name="Pain A."/>
        </authorList>
    </citation>
    <scope>NUCLEOTIDE SEQUENCE</scope>
    <source>
        <strain evidence="8">1802A</strain>
    </source>
</reference>
<dbReference type="EC" id="2.1.1.221" evidence="1"/>
<gene>
    <name evidence="8" type="ORF">X943_000157</name>
</gene>
<keyword evidence="2" id="KW-0489">Methyltransferase</keyword>
<dbReference type="GO" id="GO:0052905">
    <property type="term" value="F:tRNA (guanosine(9)-N1)-methyltransferase activity"/>
    <property type="evidence" value="ECO:0007669"/>
    <property type="project" value="UniProtKB-EC"/>
</dbReference>
<dbReference type="GO" id="GO:0000049">
    <property type="term" value="F:tRNA binding"/>
    <property type="evidence" value="ECO:0007669"/>
    <property type="project" value="TreeGrafter"/>
</dbReference>
<dbReference type="PANTHER" id="PTHR13563:SF13">
    <property type="entry name" value="TRNA METHYLTRANSFERASE 10 HOMOLOG A"/>
    <property type="match status" value="1"/>
</dbReference>
<feature type="domain" description="SAM-dependent MTase TRM10-type" evidence="7">
    <location>
        <begin position="43"/>
        <end position="232"/>
    </location>
</feature>
<dbReference type="InterPro" id="IPR028564">
    <property type="entry name" value="MT_TRM10-typ"/>
</dbReference>
<evidence type="ECO:0000256" key="5">
    <source>
        <dbReference type="ARBA" id="ARBA00048434"/>
    </source>
</evidence>
<name>A0AAD9G6D0_BABDI</name>
<dbReference type="Proteomes" id="UP001195914">
    <property type="component" value="Unassembled WGS sequence"/>
</dbReference>
<dbReference type="GO" id="GO:0005634">
    <property type="term" value="C:nucleus"/>
    <property type="evidence" value="ECO:0007669"/>
    <property type="project" value="TreeGrafter"/>
</dbReference>
<feature type="region of interest" description="Disordered" evidence="6">
    <location>
        <begin position="1"/>
        <end position="22"/>
    </location>
</feature>
<dbReference type="CDD" id="cd18089">
    <property type="entry name" value="SPOUT_Trm10-like"/>
    <property type="match status" value="1"/>
</dbReference>
<accession>A0AAD9G6D0</accession>
<evidence type="ECO:0000256" key="4">
    <source>
        <dbReference type="ARBA" id="ARBA00022691"/>
    </source>
</evidence>
<dbReference type="InterPro" id="IPR038459">
    <property type="entry name" value="MT_TRM10-typ_sf"/>
</dbReference>
<protein>
    <recommendedName>
        <fullName evidence="1">tRNA (guanine(9)-N(1))-methyltransferase</fullName>
        <ecNumber evidence="1">2.1.1.221</ecNumber>
    </recommendedName>
</protein>
<dbReference type="PROSITE" id="PS51675">
    <property type="entry name" value="SAM_MT_TRM10"/>
    <property type="match status" value="1"/>
</dbReference>
<evidence type="ECO:0000256" key="6">
    <source>
        <dbReference type="SAM" id="MobiDB-lite"/>
    </source>
</evidence>
<evidence type="ECO:0000313" key="9">
    <source>
        <dbReference type="Proteomes" id="UP001195914"/>
    </source>
</evidence>